<keyword evidence="3" id="KW-1017">Isopeptide bond</keyword>
<evidence type="ECO:0000313" key="16">
    <source>
        <dbReference type="EMBL" id="ERN19409.1"/>
    </source>
</evidence>
<keyword evidence="10" id="KW-0175">Coiled coil</keyword>
<dbReference type="Proteomes" id="UP000017836">
    <property type="component" value="Unassembled WGS sequence"/>
</dbReference>
<dbReference type="InterPro" id="IPR000719">
    <property type="entry name" value="Prot_kinase_dom"/>
</dbReference>
<dbReference type="SMART" id="SM00220">
    <property type="entry name" value="S_TKc"/>
    <property type="match status" value="1"/>
</dbReference>
<evidence type="ECO:0000256" key="8">
    <source>
        <dbReference type="ARBA" id="ARBA00022840"/>
    </source>
</evidence>
<dbReference type="OrthoDB" id="266718at2759"/>
<dbReference type="Gene3D" id="1.10.510.10">
    <property type="entry name" value="Transferase(Phosphotransferase) domain 1"/>
    <property type="match status" value="1"/>
</dbReference>
<gene>
    <name evidence="16" type="ORF">AMTR_s00069p00159090</name>
</gene>
<protein>
    <recommendedName>
        <fullName evidence="2">mitogen-activated protein kinase kinase kinase</fullName>
        <ecNumber evidence="2">2.7.11.25</ecNumber>
    </recommendedName>
</protein>
<dbReference type="OMA" id="CQFDGSP"/>
<dbReference type="Pfam" id="PF00069">
    <property type="entry name" value="Pkinase"/>
    <property type="match status" value="1"/>
</dbReference>
<keyword evidence="8 13" id="KW-0067">ATP-binding</keyword>
<evidence type="ECO:0000256" key="7">
    <source>
        <dbReference type="ARBA" id="ARBA00022777"/>
    </source>
</evidence>
<feature type="region of interest" description="Disordered" evidence="14">
    <location>
        <begin position="633"/>
        <end position="673"/>
    </location>
</feature>
<comment type="catalytic activity">
    <reaction evidence="11">
        <text>L-threonyl-[protein] + ATP = O-phospho-L-threonyl-[protein] + ADP + H(+)</text>
        <dbReference type="Rhea" id="RHEA:46608"/>
        <dbReference type="Rhea" id="RHEA-COMP:11060"/>
        <dbReference type="Rhea" id="RHEA-COMP:11605"/>
        <dbReference type="ChEBI" id="CHEBI:15378"/>
        <dbReference type="ChEBI" id="CHEBI:30013"/>
        <dbReference type="ChEBI" id="CHEBI:30616"/>
        <dbReference type="ChEBI" id="CHEBI:61977"/>
        <dbReference type="ChEBI" id="CHEBI:456216"/>
        <dbReference type="EC" id="2.7.11.25"/>
    </reaction>
</comment>
<name>U5DA75_AMBTC</name>
<feature type="region of interest" description="Disordered" evidence="14">
    <location>
        <begin position="409"/>
        <end position="429"/>
    </location>
</feature>
<evidence type="ECO:0000256" key="5">
    <source>
        <dbReference type="ARBA" id="ARBA00022679"/>
    </source>
</evidence>
<feature type="compositionally biased region" description="Low complexity" evidence="14">
    <location>
        <begin position="534"/>
        <end position="546"/>
    </location>
</feature>
<evidence type="ECO:0000256" key="9">
    <source>
        <dbReference type="ARBA" id="ARBA00022843"/>
    </source>
</evidence>
<dbReference type="FunFam" id="3.30.200.20:FF:000387">
    <property type="entry name" value="Serine/threonine-protein kinase STE11"/>
    <property type="match status" value="1"/>
</dbReference>
<evidence type="ECO:0000256" key="11">
    <source>
        <dbReference type="ARBA" id="ARBA00047559"/>
    </source>
</evidence>
<keyword evidence="6 13" id="KW-0547">Nucleotide-binding</keyword>
<comment type="similarity">
    <text evidence="1">Belongs to the protein kinase superfamily. STE Ser/Thr protein kinase family. MAP kinase kinase kinase subfamily.</text>
</comment>
<dbReference type="GO" id="GO:0004672">
    <property type="term" value="F:protein kinase activity"/>
    <property type="evidence" value="ECO:0000318"/>
    <property type="project" value="GO_Central"/>
</dbReference>
<evidence type="ECO:0000256" key="6">
    <source>
        <dbReference type="ARBA" id="ARBA00022741"/>
    </source>
</evidence>
<dbReference type="SUPFAM" id="SSF56112">
    <property type="entry name" value="Protein kinase-like (PK-like)"/>
    <property type="match status" value="1"/>
</dbReference>
<keyword evidence="4" id="KW-0723">Serine/threonine-protein kinase</keyword>
<feature type="compositionally biased region" description="Basic and acidic residues" evidence="14">
    <location>
        <begin position="651"/>
        <end position="663"/>
    </location>
</feature>
<evidence type="ECO:0000256" key="14">
    <source>
        <dbReference type="SAM" id="MobiDB-lite"/>
    </source>
</evidence>
<keyword evidence="7" id="KW-0418">Kinase</keyword>
<keyword evidence="17" id="KW-1185">Reference proteome</keyword>
<feature type="binding site" evidence="13">
    <location>
        <position position="81"/>
    </location>
    <ligand>
        <name>ATP</name>
        <dbReference type="ChEBI" id="CHEBI:30616"/>
    </ligand>
</feature>
<dbReference type="InterPro" id="IPR011009">
    <property type="entry name" value="Kinase-like_dom_sf"/>
</dbReference>
<dbReference type="STRING" id="13333.U5DA75"/>
<dbReference type="InterPro" id="IPR017441">
    <property type="entry name" value="Protein_kinase_ATP_BS"/>
</dbReference>
<dbReference type="PANTHER" id="PTHR48016">
    <property type="entry name" value="MAP KINASE KINASE KINASE SSK2-RELATED-RELATED"/>
    <property type="match status" value="1"/>
</dbReference>
<evidence type="ECO:0000256" key="3">
    <source>
        <dbReference type="ARBA" id="ARBA00022499"/>
    </source>
</evidence>
<dbReference type="CDD" id="cd06606">
    <property type="entry name" value="STKc_MAPKKK"/>
    <property type="match status" value="1"/>
</dbReference>
<dbReference type="EMBL" id="KI392069">
    <property type="protein sequence ID" value="ERN19409.1"/>
    <property type="molecule type" value="Genomic_DNA"/>
</dbReference>
<evidence type="ECO:0000259" key="15">
    <source>
        <dbReference type="PROSITE" id="PS50011"/>
    </source>
</evidence>
<dbReference type="GO" id="GO:0005524">
    <property type="term" value="F:ATP binding"/>
    <property type="evidence" value="ECO:0007669"/>
    <property type="project" value="UniProtKB-UniRule"/>
</dbReference>
<feature type="region of interest" description="Disordered" evidence="14">
    <location>
        <begin position="534"/>
        <end position="569"/>
    </location>
</feature>
<dbReference type="GO" id="GO:0004709">
    <property type="term" value="F:MAP kinase kinase kinase activity"/>
    <property type="evidence" value="ECO:0007669"/>
    <property type="project" value="UniProtKB-EC"/>
</dbReference>
<accession>U5DA75</accession>
<evidence type="ECO:0000313" key="17">
    <source>
        <dbReference type="Proteomes" id="UP000017836"/>
    </source>
</evidence>
<dbReference type="eggNOG" id="KOG0198">
    <property type="taxonomic scope" value="Eukaryota"/>
</dbReference>
<evidence type="ECO:0000256" key="1">
    <source>
        <dbReference type="ARBA" id="ARBA00006529"/>
    </source>
</evidence>
<dbReference type="PROSITE" id="PS50011">
    <property type="entry name" value="PROTEIN_KINASE_DOM"/>
    <property type="match status" value="1"/>
</dbReference>
<dbReference type="GO" id="GO:0007165">
    <property type="term" value="P:signal transduction"/>
    <property type="evidence" value="ECO:0000318"/>
    <property type="project" value="GO_Central"/>
</dbReference>
<dbReference type="Gramene" id="ERN19409">
    <property type="protein sequence ID" value="ERN19409"/>
    <property type="gene ID" value="AMTR_s00069p00159090"/>
</dbReference>
<evidence type="ECO:0000256" key="13">
    <source>
        <dbReference type="PROSITE-ProRule" id="PRU10141"/>
    </source>
</evidence>
<sequence length="673" mass="74642">MQDIFGSVRRSLVFRSSDVDEGGLMRGIGACLRKSRIGFLPKAHSNVPMIRWRKGELIGCGAYGRVYMGMNLDSGELLAVKQVLIAANGGSKERAQAHIRELEEEVKLLRNLSHQNIVRYLGTDREEEALNILLEFVPGGSISSLLGKLGSFPETVIRKYTKQLLQGLEYLHKNGIIHRDIKGANILVDNKGCIKLADFGASKKVVELATVSGAKSMKGTPYWMAPEVICQTGHSFSADIWSVGCTVIEMATGKPPWSQQYQEVAALFIIGSTKSHPPIPEHLSEEAKDFLLKCLQEEPNVRPTASELLQHPFVIGECEDPLPSRTSVMEQSVNLLRQSGMYLKNSFNMMSRPSAMGSWQDVPNLGSVRASAIYPNKDSRMGSIWESGTSGDLCRIDDNDEDDLVRLDFSPDKNESTMSCNPMSEPQDDWESKFNESMGQRHLGLSRTGKSVVDARTSEAVQAVKERNDIRFSTTQALYEEDDEVTESKISAFLDEKALELKKLQNPLYEEYYNTINAACLGGVENRYETCVTPSKLPPKSKSPNKVTSISPGGMSDRTSNNSSGISSRRVSYCGNYQANNTSALKEVPSPKLNEWKGFYHGGQQNSTGPSASCFEMQRLWKEELDQELERKREEMKKRLAANGGKSSSSPKDRISNRNRDRSMFASPGQADG</sequence>
<dbReference type="HOGENOM" id="CLU_020952_1_0_1"/>
<feature type="compositionally biased region" description="Polar residues" evidence="14">
    <location>
        <begin position="547"/>
        <end position="569"/>
    </location>
</feature>
<evidence type="ECO:0000256" key="2">
    <source>
        <dbReference type="ARBA" id="ARBA00012406"/>
    </source>
</evidence>
<dbReference type="PANTHER" id="PTHR48016:SF56">
    <property type="entry name" value="MAPKK KINASE"/>
    <property type="match status" value="1"/>
</dbReference>
<dbReference type="PROSITE" id="PS00108">
    <property type="entry name" value="PROTEIN_KINASE_ST"/>
    <property type="match status" value="1"/>
</dbReference>
<feature type="domain" description="Protein kinase" evidence="15">
    <location>
        <begin position="52"/>
        <end position="314"/>
    </location>
</feature>
<evidence type="ECO:0000256" key="12">
    <source>
        <dbReference type="ARBA" id="ARBA00048329"/>
    </source>
</evidence>
<reference evidence="17" key="1">
    <citation type="journal article" date="2013" name="Science">
        <title>The Amborella genome and the evolution of flowering plants.</title>
        <authorList>
            <consortium name="Amborella Genome Project"/>
        </authorList>
    </citation>
    <scope>NUCLEOTIDE SEQUENCE [LARGE SCALE GENOMIC DNA]</scope>
</reference>
<dbReference type="InterPro" id="IPR008271">
    <property type="entry name" value="Ser/Thr_kinase_AS"/>
</dbReference>
<dbReference type="PROSITE" id="PS00107">
    <property type="entry name" value="PROTEIN_KINASE_ATP"/>
    <property type="match status" value="1"/>
</dbReference>
<dbReference type="InterPro" id="IPR050538">
    <property type="entry name" value="MAP_kinase_kinase_kinase"/>
</dbReference>
<proteinExistence type="inferred from homology"/>
<evidence type="ECO:0000256" key="4">
    <source>
        <dbReference type="ARBA" id="ARBA00022527"/>
    </source>
</evidence>
<evidence type="ECO:0000256" key="10">
    <source>
        <dbReference type="ARBA" id="ARBA00023054"/>
    </source>
</evidence>
<dbReference type="AlphaFoldDB" id="U5DA75"/>
<organism evidence="16 17">
    <name type="scientific">Amborella trichopoda</name>
    <dbReference type="NCBI Taxonomy" id="13333"/>
    <lineage>
        <taxon>Eukaryota</taxon>
        <taxon>Viridiplantae</taxon>
        <taxon>Streptophyta</taxon>
        <taxon>Embryophyta</taxon>
        <taxon>Tracheophyta</taxon>
        <taxon>Spermatophyta</taxon>
        <taxon>Magnoliopsida</taxon>
        <taxon>Amborellales</taxon>
        <taxon>Amborellaceae</taxon>
        <taxon>Amborella</taxon>
    </lineage>
</organism>
<comment type="catalytic activity">
    <reaction evidence="12">
        <text>L-seryl-[protein] + ATP = O-phospho-L-seryl-[protein] + ADP + H(+)</text>
        <dbReference type="Rhea" id="RHEA:17989"/>
        <dbReference type="Rhea" id="RHEA-COMP:9863"/>
        <dbReference type="Rhea" id="RHEA-COMP:11604"/>
        <dbReference type="ChEBI" id="CHEBI:15378"/>
        <dbReference type="ChEBI" id="CHEBI:29999"/>
        <dbReference type="ChEBI" id="CHEBI:30616"/>
        <dbReference type="ChEBI" id="CHEBI:83421"/>
        <dbReference type="ChEBI" id="CHEBI:456216"/>
        <dbReference type="EC" id="2.7.11.25"/>
    </reaction>
</comment>
<keyword evidence="5" id="KW-0808">Transferase</keyword>
<keyword evidence="9" id="KW-0832">Ubl conjugation</keyword>
<dbReference type="EC" id="2.7.11.25" evidence="2"/>
<dbReference type="FunFam" id="1.10.510.10:FF:000382">
    <property type="entry name" value="Mitogen-activated protein kinase kinase kinase 2"/>
    <property type="match status" value="1"/>
</dbReference>